<comment type="similarity">
    <text evidence="2">Belongs to the bHLH protein family.</text>
</comment>
<keyword evidence="10" id="KW-1185">Reference proteome</keyword>
<keyword evidence="6" id="KW-0539">Nucleus</keyword>
<evidence type="ECO:0000256" key="6">
    <source>
        <dbReference type="ARBA" id="ARBA00023242"/>
    </source>
</evidence>
<dbReference type="GO" id="GO:0048766">
    <property type="term" value="P:root hair initiation"/>
    <property type="evidence" value="ECO:0007669"/>
    <property type="project" value="UniProtKB-ARBA"/>
</dbReference>
<organism evidence="9 10">
    <name type="scientific">Spirodela intermedia</name>
    <name type="common">Intermediate duckweed</name>
    <dbReference type="NCBI Taxonomy" id="51605"/>
    <lineage>
        <taxon>Eukaryota</taxon>
        <taxon>Viridiplantae</taxon>
        <taxon>Streptophyta</taxon>
        <taxon>Embryophyta</taxon>
        <taxon>Tracheophyta</taxon>
        <taxon>Spermatophyta</taxon>
        <taxon>Magnoliopsida</taxon>
        <taxon>Liliopsida</taxon>
        <taxon>Araceae</taxon>
        <taxon>Lemnoideae</taxon>
        <taxon>Spirodela</taxon>
    </lineage>
</organism>
<gene>
    <name evidence="9" type="ORF">SI8410_17021007</name>
</gene>
<feature type="domain" description="BHLH" evidence="8">
    <location>
        <begin position="194"/>
        <end position="243"/>
    </location>
</feature>
<evidence type="ECO:0000259" key="8">
    <source>
        <dbReference type="PROSITE" id="PS50888"/>
    </source>
</evidence>
<protein>
    <recommendedName>
        <fullName evidence="8">BHLH domain-containing protein</fullName>
    </recommendedName>
</protein>
<dbReference type="InterPro" id="IPR045843">
    <property type="entry name" value="IND-like"/>
</dbReference>
<evidence type="ECO:0000256" key="2">
    <source>
        <dbReference type="ARBA" id="ARBA00005510"/>
    </source>
</evidence>
<evidence type="ECO:0000256" key="3">
    <source>
        <dbReference type="ARBA" id="ARBA00023015"/>
    </source>
</evidence>
<keyword evidence="4" id="KW-0238">DNA-binding</keyword>
<name>A0A7I8LK34_SPIIN</name>
<dbReference type="EMBL" id="LR746280">
    <property type="protein sequence ID" value="CAA7410329.1"/>
    <property type="molecule type" value="Genomic_DNA"/>
</dbReference>
<feature type="region of interest" description="Disordered" evidence="7">
    <location>
        <begin position="163"/>
        <end position="204"/>
    </location>
</feature>
<dbReference type="InterPro" id="IPR036638">
    <property type="entry name" value="HLH_DNA-bd_sf"/>
</dbReference>
<dbReference type="PROSITE" id="PS50888">
    <property type="entry name" value="BHLH"/>
    <property type="match status" value="1"/>
</dbReference>
<dbReference type="CDD" id="cd11454">
    <property type="entry name" value="bHLH_AtIND_like"/>
    <property type="match status" value="1"/>
</dbReference>
<dbReference type="GO" id="GO:0003700">
    <property type="term" value="F:DNA-binding transcription factor activity"/>
    <property type="evidence" value="ECO:0007669"/>
    <property type="project" value="InterPro"/>
</dbReference>
<evidence type="ECO:0000256" key="4">
    <source>
        <dbReference type="ARBA" id="ARBA00023125"/>
    </source>
</evidence>
<evidence type="ECO:0000313" key="9">
    <source>
        <dbReference type="EMBL" id="CAA7410329.1"/>
    </source>
</evidence>
<evidence type="ECO:0000256" key="5">
    <source>
        <dbReference type="ARBA" id="ARBA00023163"/>
    </source>
</evidence>
<proteinExistence type="inferred from homology"/>
<sequence length="285" mass="30753">MAPARDHSSISRADFSPGPAPPSPLQFSYHYRGCTNAAAAAVKLQDSTILAQPPLNHPLGRLSSPTNYTGGLLSLGSHSILSFKALSESSSSNSSMLSFEQDNLKGPHRRKTPAAAVAAGDQEMNCFEISSCYEQVAETVRENQREEEFGWFCSEEIIGGDGGLQKRPNSGAEGMGSKRHCATTHSKSKSKVNTCKDPQSVAAKNRRERISERLKILQDLVPNGTKVDLVTMLEKAISYVKFLQLQVKVLATDEFWPPDGGKAPELAQVKEAIDAILASHNGSPS</sequence>
<evidence type="ECO:0000256" key="1">
    <source>
        <dbReference type="ARBA" id="ARBA00004123"/>
    </source>
</evidence>
<reference evidence="9" key="1">
    <citation type="submission" date="2020-02" db="EMBL/GenBank/DDBJ databases">
        <authorList>
            <person name="Scholz U."/>
            <person name="Mascher M."/>
            <person name="Fiebig A."/>
        </authorList>
    </citation>
    <scope>NUCLEOTIDE SEQUENCE</scope>
</reference>
<feature type="compositionally biased region" description="Basic residues" evidence="7">
    <location>
        <begin position="177"/>
        <end position="190"/>
    </location>
</feature>
<dbReference type="Pfam" id="PF00010">
    <property type="entry name" value="HLH"/>
    <property type="match status" value="1"/>
</dbReference>
<dbReference type="GO" id="GO:0003677">
    <property type="term" value="F:DNA binding"/>
    <property type="evidence" value="ECO:0007669"/>
    <property type="project" value="UniProtKB-KW"/>
</dbReference>
<dbReference type="PANTHER" id="PTHR45914">
    <property type="entry name" value="TRANSCRIPTION FACTOR HEC3-RELATED"/>
    <property type="match status" value="1"/>
</dbReference>
<keyword evidence="3" id="KW-0805">Transcription regulation</keyword>
<dbReference type="PANTHER" id="PTHR45914:SF59">
    <property type="entry name" value="TRANSCRIPTION FACTOR BHLH83-LIKE"/>
    <property type="match status" value="1"/>
</dbReference>
<dbReference type="SUPFAM" id="SSF47459">
    <property type="entry name" value="HLH, helix-loop-helix DNA-binding domain"/>
    <property type="match status" value="1"/>
</dbReference>
<dbReference type="SMART" id="SM00353">
    <property type="entry name" value="HLH"/>
    <property type="match status" value="1"/>
</dbReference>
<dbReference type="AlphaFoldDB" id="A0A7I8LK34"/>
<evidence type="ECO:0000256" key="7">
    <source>
        <dbReference type="SAM" id="MobiDB-lite"/>
    </source>
</evidence>
<accession>A0A7I8LK34</accession>
<dbReference type="InterPro" id="IPR011598">
    <property type="entry name" value="bHLH_dom"/>
</dbReference>
<dbReference type="GO" id="GO:0046983">
    <property type="term" value="F:protein dimerization activity"/>
    <property type="evidence" value="ECO:0007669"/>
    <property type="project" value="InterPro"/>
</dbReference>
<feature type="region of interest" description="Disordered" evidence="7">
    <location>
        <begin position="1"/>
        <end position="21"/>
    </location>
</feature>
<dbReference type="GO" id="GO:0005634">
    <property type="term" value="C:nucleus"/>
    <property type="evidence" value="ECO:0007669"/>
    <property type="project" value="UniProtKB-SubCell"/>
</dbReference>
<dbReference type="FunFam" id="4.10.280.10:FF:000046">
    <property type="entry name" value="Transcription factor bHLH83"/>
    <property type="match status" value="1"/>
</dbReference>
<evidence type="ECO:0000313" key="10">
    <source>
        <dbReference type="Proteomes" id="UP000663760"/>
    </source>
</evidence>
<dbReference type="OrthoDB" id="687495at2759"/>
<dbReference type="Gene3D" id="4.10.280.10">
    <property type="entry name" value="Helix-loop-helix DNA-binding domain"/>
    <property type="match status" value="1"/>
</dbReference>
<dbReference type="Proteomes" id="UP000663760">
    <property type="component" value="Chromosome 17"/>
</dbReference>
<keyword evidence="5" id="KW-0804">Transcription</keyword>
<comment type="subcellular location">
    <subcellularLocation>
        <location evidence="1">Nucleus</location>
    </subcellularLocation>
</comment>